<dbReference type="Proteomes" id="UP001381693">
    <property type="component" value="Unassembled WGS sequence"/>
</dbReference>
<name>A0AAN8XP31_HALRR</name>
<protein>
    <submittedName>
        <fullName evidence="1">Uncharacterized protein</fullName>
    </submittedName>
</protein>
<feature type="non-terminal residue" evidence="1">
    <location>
        <position position="439"/>
    </location>
</feature>
<evidence type="ECO:0000313" key="2">
    <source>
        <dbReference type="Proteomes" id="UP001381693"/>
    </source>
</evidence>
<proteinExistence type="predicted"/>
<comment type="caution">
    <text evidence="1">The sequence shown here is derived from an EMBL/GenBank/DDBJ whole genome shotgun (WGS) entry which is preliminary data.</text>
</comment>
<organism evidence="1 2">
    <name type="scientific">Halocaridina rubra</name>
    <name type="common">Hawaiian red shrimp</name>
    <dbReference type="NCBI Taxonomy" id="373956"/>
    <lineage>
        <taxon>Eukaryota</taxon>
        <taxon>Metazoa</taxon>
        <taxon>Ecdysozoa</taxon>
        <taxon>Arthropoda</taxon>
        <taxon>Crustacea</taxon>
        <taxon>Multicrustacea</taxon>
        <taxon>Malacostraca</taxon>
        <taxon>Eumalacostraca</taxon>
        <taxon>Eucarida</taxon>
        <taxon>Decapoda</taxon>
        <taxon>Pleocyemata</taxon>
        <taxon>Caridea</taxon>
        <taxon>Atyoidea</taxon>
        <taxon>Atyidae</taxon>
        <taxon>Halocaridina</taxon>
    </lineage>
</organism>
<evidence type="ECO:0000313" key="1">
    <source>
        <dbReference type="EMBL" id="KAK7083308.1"/>
    </source>
</evidence>
<accession>A0AAN8XP31</accession>
<dbReference type="InterPro" id="IPR028043">
    <property type="entry name" value="PAAT-like"/>
</dbReference>
<dbReference type="Pfam" id="PF14958">
    <property type="entry name" value="PAAT-like"/>
    <property type="match status" value="1"/>
</dbReference>
<gene>
    <name evidence="1" type="ORF">SK128_022081</name>
</gene>
<reference evidence="1 2" key="1">
    <citation type="submission" date="2023-11" db="EMBL/GenBank/DDBJ databases">
        <title>Halocaridina rubra genome assembly.</title>
        <authorList>
            <person name="Smith C."/>
        </authorList>
    </citation>
    <scope>NUCLEOTIDE SEQUENCE [LARGE SCALE GENOMIC DNA]</scope>
    <source>
        <strain evidence="1">EP-1</strain>
        <tissue evidence="1">Whole</tissue>
    </source>
</reference>
<dbReference type="AlphaFoldDB" id="A0AAN8XP31"/>
<dbReference type="EMBL" id="JAXCGZ010003593">
    <property type="protein sequence ID" value="KAK7083308.1"/>
    <property type="molecule type" value="Genomic_DNA"/>
</dbReference>
<sequence length="439" mass="49977">MEITSTWSAENALPIHEVLQESEDLPSGDLVDLLDEEKCTSLVRDGKGNCSDCIVKFVSTLGAHCNKKLMRAFMLLSEARFVEVCLGSHEEYYRTSQGTLMGDFGDSKIYKCEIKFDKPQEKVVLKLKGMYLDDCVWIYGLHAAVTSFETRVENGSFANNRFSRDHLSSVLTDKDVHLSKQADKFRQMLESFNSGNNDSQSRAGFLNPLNLMSMMTLMGPSATRVKEKELDLRNGNESDHGKDIVQEARIPKMCDPDLYGLISQLGLSKRQAASISSVKGKEMKIPERQEHGLSYFKDDNSVKKTPEGMHVKDPPYLLANLLDRLKNMHLPDGDGVMDFQKFALQMRELSHSESILKDAAPQYNISEDTFCQPKNHDTSNVNLKCECGKYDRDILYEIEKICNRKFAEMEERIMTRIEKKLEENCNDSTARLKRLEDMI</sequence>
<keyword evidence="2" id="KW-1185">Reference proteome</keyword>